<protein>
    <recommendedName>
        <fullName evidence="4">Glycosyl hydrolases family 43</fullName>
    </recommendedName>
</protein>
<name>A0A1I6XBI4_9ACTN</name>
<dbReference type="EMBL" id="FPAT01000001">
    <property type="protein sequence ID" value="SFT35685.1"/>
    <property type="molecule type" value="Genomic_DNA"/>
</dbReference>
<evidence type="ECO:0000256" key="1">
    <source>
        <dbReference type="SAM" id="SignalP"/>
    </source>
</evidence>
<dbReference type="SUPFAM" id="SSF75005">
    <property type="entry name" value="Arabinanase/levansucrase/invertase"/>
    <property type="match status" value="1"/>
</dbReference>
<proteinExistence type="predicted"/>
<gene>
    <name evidence="2" type="ORF">SAMN04487904_101439</name>
</gene>
<accession>A0A1I6XBI4</accession>
<dbReference type="Gene3D" id="2.115.10.20">
    <property type="entry name" value="Glycosyl hydrolase domain, family 43"/>
    <property type="match status" value="1"/>
</dbReference>
<dbReference type="InterPro" id="IPR023296">
    <property type="entry name" value="Glyco_hydro_beta-prop_sf"/>
</dbReference>
<reference evidence="3" key="1">
    <citation type="submission" date="2016-10" db="EMBL/GenBank/DDBJ databases">
        <authorList>
            <person name="Varghese N."/>
            <person name="Submissions S."/>
        </authorList>
    </citation>
    <scope>NUCLEOTIDE SEQUENCE [LARGE SCALE GENOMIC DNA]</scope>
    <source>
        <strain evidence="3">DSM 45501</strain>
    </source>
</reference>
<sequence length="126" mass="13673">MSPAARHGARGRKARGLWLLVAAACLSLGATVLVVPPAQADPVTVRNGAQFTDPNGEPIHAHGGGVIEVDGYYYWFGENRAADDSFRYVSVYRSTDLKHWEFRDHVLSASSAPELASANIERPKVI</sequence>
<evidence type="ECO:0000313" key="2">
    <source>
        <dbReference type="EMBL" id="SFT35685.1"/>
    </source>
</evidence>
<feature type="chain" id="PRO_5011522173" description="Glycosyl hydrolases family 43" evidence="1">
    <location>
        <begin position="41"/>
        <end position="126"/>
    </location>
</feature>
<dbReference type="Proteomes" id="UP000199165">
    <property type="component" value="Unassembled WGS sequence"/>
</dbReference>
<feature type="signal peptide" evidence="1">
    <location>
        <begin position="1"/>
        <end position="40"/>
    </location>
</feature>
<dbReference type="AlphaFoldDB" id="A0A1I6XBI4"/>
<dbReference type="PANTHER" id="PTHR22925">
    <property type="entry name" value="GLYCOSYL HYDROLASE 43 FAMILY MEMBER"/>
    <property type="match status" value="1"/>
</dbReference>
<dbReference type="PANTHER" id="PTHR22925:SF3">
    <property type="entry name" value="GLYCOSYL HYDROLASE FAMILY PROTEIN 43"/>
    <property type="match status" value="1"/>
</dbReference>
<keyword evidence="3" id="KW-1185">Reference proteome</keyword>
<keyword evidence="1" id="KW-0732">Signal</keyword>
<evidence type="ECO:0000313" key="3">
    <source>
        <dbReference type="Proteomes" id="UP000199165"/>
    </source>
</evidence>
<dbReference type="STRING" id="995060.SAMN04487904_101439"/>
<organism evidence="2 3">
    <name type="scientific">Actinopolyspora righensis</name>
    <dbReference type="NCBI Taxonomy" id="995060"/>
    <lineage>
        <taxon>Bacteria</taxon>
        <taxon>Bacillati</taxon>
        <taxon>Actinomycetota</taxon>
        <taxon>Actinomycetes</taxon>
        <taxon>Actinopolysporales</taxon>
        <taxon>Actinopolysporaceae</taxon>
        <taxon>Actinopolyspora</taxon>
        <taxon>Actinopolyspora alba group</taxon>
    </lineage>
</organism>
<evidence type="ECO:0008006" key="4">
    <source>
        <dbReference type="Google" id="ProtNLM"/>
    </source>
</evidence>